<evidence type="ECO:0000313" key="1">
    <source>
        <dbReference type="EMBL" id="MDQ0494743.1"/>
    </source>
</evidence>
<organism evidence="1 2">
    <name type="scientific">Paenibacillus brasilensis</name>
    <dbReference type="NCBI Taxonomy" id="128574"/>
    <lineage>
        <taxon>Bacteria</taxon>
        <taxon>Bacillati</taxon>
        <taxon>Bacillota</taxon>
        <taxon>Bacilli</taxon>
        <taxon>Bacillales</taxon>
        <taxon>Paenibacillaceae</taxon>
        <taxon>Paenibacillus</taxon>
    </lineage>
</organism>
<sequence length="67" mass="7789">MMLTEVTACPKLLDGRRKTNRLIWFILRKRPWSKSRRLYAAISVHPHHSDTAQRKDPGDGVCFLCPL</sequence>
<gene>
    <name evidence="1" type="ORF">QOZ95_002910</name>
</gene>
<dbReference type="Proteomes" id="UP001242811">
    <property type="component" value="Unassembled WGS sequence"/>
</dbReference>
<comment type="caution">
    <text evidence="1">The sequence shown here is derived from an EMBL/GenBank/DDBJ whole genome shotgun (WGS) entry which is preliminary data.</text>
</comment>
<protein>
    <submittedName>
        <fullName evidence="1">Uncharacterized protein</fullName>
    </submittedName>
</protein>
<evidence type="ECO:0000313" key="2">
    <source>
        <dbReference type="Proteomes" id="UP001242811"/>
    </source>
</evidence>
<proteinExistence type="predicted"/>
<reference evidence="1 2" key="1">
    <citation type="submission" date="2023-07" db="EMBL/GenBank/DDBJ databases">
        <title>Genomic Encyclopedia of Type Strains, Phase IV (KMG-IV): sequencing the most valuable type-strain genomes for metagenomic binning, comparative biology and taxonomic classification.</title>
        <authorList>
            <person name="Goeker M."/>
        </authorList>
    </citation>
    <scope>NUCLEOTIDE SEQUENCE [LARGE SCALE GENOMIC DNA]</scope>
    <source>
        <strain evidence="1 2">DSM 14914</strain>
    </source>
</reference>
<name>A0ABU0KZ85_9BACL</name>
<accession>A0ABU0KZ85</accession>
<dbReference type="EMBL" id="JAUSWA010000016">
    <property type="protein sequence ID" value="MDQ0494743.1"/>
    <property type="molecule type" value="Genomic_DNA"/>
</dbReference>
<keyword evidence="2" id="KW-1185">Reference proteome</keyword>